<accession>A0A1X7PIE6</accession>
<sequence>MREKLSLATARRVALAAQGFAEPRPGSSLTRRHFNKVLHRLGQFQIDSVSVAVRAHYMPLFSRLGPYPMALLESAATPKQRLLFEYWAHEASFLPIDAWPLWQWQMRRAERGESIYTGLAKFGRERGDLIAEMQRRVATDGPLAASDIEGQRGQGGWWGWSDAKTALEWLFWAGRITARERKPSFERIYDLPDRVIPQAVRDLPVPDEEEAHRQLTRMAASALGVATAGDLRDYFRLPAPNYKDRLAELVEAGHLLPVKVEGWSQPTYLSLDARFPRRVEARALLSPFDPLVWERSRAERLFDFRYRIEIYTPAEKRIYGYYVLPFLLGERIVARVDLKADRAGSVLRVQSAHAEPLAPPETPAELMAELKLMAEWLGLERVEIAGAGDLAPALAAVG</sequence>
<evidence type="ECO:0000313" key="2">
    <source>
        <dbReference type="Proteomes" id="UP000193083"/>
    </source>
</evidence>
<reference evidence="1 2" key="1">
    <citation type="submission" date="2017-04" db="EMBL/GenBank/DDBJ databases">
        <authorList>
            <person name="Afonso C.L."/>
            <person name="Miller P.J."/>
            <person name="Scott M.A."/>
            <person name="Spackman E."/>
            <person name="Goraichik I."/>
            <person name="Dimitrov K.M."/>
            <person name="Suarez D.L."/>
            <person name="Swayne D.E."/>
        </authorList>
    </citation>
    <scope>NUCLEOTIDE SEQUENCE [LARGE SCALE GENOMIC DNA]</scope>
    <source>
        <strain evidence="1 2">B5P</strain>
    </source>
</reference>
<dbReference type="RefSeq" id="WP_085465919.1">
    <property type="nucleotide sequence ID" value="NZ_FXBL01000004.1"/>
</dbReference>
<dbReference type="EMBL" id="FXBL01000004">
    <property type="protein sequence ID" value="SMH50629.1"/>
    <property type="molecule type" value="Genomic_DNA"/>
</dbReference>
<organism evidence="1 2">
    <name type="scientific">Mesorhizobium australicum</name>
    <dbReference type="NCBI Taxonomy" id="536018"/>
    <lineage>
        <taxon>Bacteria</taxon>
        <taxon>Pseudomonadati</taxon>
        <taxon>Pseudomonadota</taxon>
        <taxon>Alphaproteobacteria</taxon>
        <taxon>Hyphomicrobiales</taxon>
        <taxon>Phyllobacteriaceae</taxon>
        <taxon>Mesorhizobium</taxon>
    </lineage>
</organism>
<evidence type="ECO:0008006" key="3">
    <source>
        <dbReference type="Google" id="ProtNLM"/>
    </source>
</evidence>
<proteinExistence type="predicted"/>
<dbReference type="PANTHER" id="PTHR30528:SF0">
    <property type="entry name" value="CYTOPLASMIC PROTEIN"/>
    <property type="match status" value="1"/>
</dbReference>
<name>A0A1X7PIE6_9HYPH</name>
<keyword evidence="2" id="KW-1185">Reference proteome</keyword>
<dbReference type="OrthoDB" id="9787207at2"/>
<dbReference type="AlphaFoldDB" id="A0A1X7PIE6"/>
<evidence type="ECO:0000313" key="1">
    <source>
        <dbReference type="EMBL" id="SMH50629.1"/>
    </source>
</evidence>
<dbReference type="Pfam" id="PF06224">
    <property type="entry name" value="AlkZ-like"/>
    <property type="match status" value="1"/>
</dbReference>
<dbReference type="PANTHER" id="PTHR30528">
    <property type="entry name" value="CYTOPLASMIC PROTEIN"/>
    <property type="match status" value="1"/>
</dbReference>
<dbReference type="InterPro" id="IPR009351">
    <property type="entry name" value="AlkZ-like"/>
</dbReference>
<protein>
    <recommendedName>
        <fullName evidence="3">Cytoplasmic protein</fullName>
    </recommendedName>
</protein>
<dbReference type="Proteomes" id="UP000193083">
    <property type="component" value="Unassembled WGS sequence"/>
</dbReference>
<gene>
    <name evidence="1" type="ORF">SAMN02982922_4202</name>
</gene>